<evidence type="ECO:0000313" key="2">
    <source>
        <dbReference type="Proteomes" id="UP000287224"/>
    </source>
</evidence>
<dbReference type="Proteomes" id="UP000287224">
    <property type="component" value="Unassembled WGS sequence"/>
</dbReference>
<dbReference type="PANTHER" id="PTHR36454">
    <property type="entry name" value="LMO2823 PROTEIN"/>
    <property type="match status" value="1"/>
</dbReference>
<organism evidence="1 2">
    <name type="scientific">Dictyobacter aurantiacus</name>
    <dbReference type="NCBI Taxonomy" id="1936993"/>
    <lineage>
        <taxon>Bacteria</taxon>
        <taxon>Bacillati</taxon>
        <taxon>Chloroflexota</taxon>
        <taxon>Ktedonobacteria</taxon>
        <taxon>Ktedonobacterales</taxon>
        <taxon>Dictyobacteraceae</taxon>
        <taxon>Dictyobacter</taxon>
    </lineage>
</organism>
<dbReference type="OrthoDB" id="9781616at2"/>
<reference evidence="2" key="1">
    <citation type="submission" date="2018-12" db="EMBL/GenBank/DDBJ databases">
        <title>Tengunoibacter tsumagoiensis gen. nov., sp. nov., Dictyobacter kobayashii sp. nov., D. alpinus sp. nov., and D. joshuensis sp. nov. and description of Dictyobacteraceae fam. nov. within the order Ktedonobacterales isolated from Tengu-no-mugimeshi.</title>
        <authorList>
            <person name="Wang C.M."/>
            <person name="Zheng Y."/>
            <person name="Sakai Y."/>
            <person name="Toyoda A."/>
            <person name="Minakuchi Y."/>
            <person name="Abe K."/>
            <person name="Yokota A."/>
            <person name="Yabe S."/>
        </authorList>
    </citation>
    <scope>NUCLEOTIDE SEQUENCE [LARGE SCALE GENOMIC DNA]</scope>
    <source>
        <strain evidence="2">S-27</strain>
    </source>
</reference>
<dbReference type="AlphaFoldDB" id="A0A401ZHR3"/>
<proteinExistence type="predicted"/>
<protein>
    <submittedName>
        <fullName evidence="1">Phosphatase</fullName>
    </submittedName>
</protein>
<dbReference type="PANTHER" id="PTHR36454:SF1">
    <property type="entry name" value="DUF1015 DOMAIN-CONTAINING PROTEIN"/>
    <property type="match status" value="1"/>
</dbReference>
<dbReference type="InterPro" id="IPR008323">
    <property type="entry name" value="UCP033563"/>
</dbReference>
<keyword evidence="2" id="KW-1185">Reference proteome</keyword>
<dbReference type="EMBL" id="BIFQ01000001">
    <property type="protein sequence ID" value="GCE06323.1"/>
    <property type="molecule type" value="Genomic_DNA"/>
</dbReference>
<dbReference type="Pfam" id="PF06245">
    <property type="entry name" value="DUF1015"/>
    <property type="match status" value="1"/>
</dbReference>
<sequence length="434" mass="49466">MADVQPLRGFRYAQEKVGDLVQTVTPPFDVITPEAQAGYYQNNPYNIIRLELGKTYPTDSGLNNVYTRAARTLAEWRLEGVLQQEKQACYYLYQQHFTYAGQSYSRTSLLARVRLEPWDAQVILPHEHTRTKDKEDRLQLLRACSTNFSPIMCMYDDPQGRIRRLLSAYAEQPEVRFVDENGEEHLLQPITDPEHVRLLQDFFAPRQLYIADGHHRYTTALSYRDELDQQRGGLHPQDGANFMLMALIDVDDPGMLVLPTHRVLFDLTAEQEQQLTEEQLSRYFAVKQVATTNDDALLTELAQAGGQQPALLVKTSDQALLLTINEQGRQLMSESGHSEAWNALDVAMVQHLILETLLHITAEDVAAGKNIRYIHDTQHALQALSNKEAQAIILLNGIPFRQVRDVALADDRMPQKSTYLYPKLITGLVINPLW</sequence>
<accession>A0A401ZHR3</accession>
<name>A0A401ZHR3_9CHLR</name>
<dbReference type="PIRSF" id="PIRSF033563">
    <property type="entry name" value="UCP033563"/>
    <property type="match status" value="1"/>
</dbReference>
<comment type="caution">
    <text evidence="1">The sequence shown here is derived from an EMBL/GenBank/DDBJ whole genome shotgun (WGS) entry which is preliminary data.</text>
</comment>
<dbReference type="RefSeq" id="WP_160145950.1">
    <property type="nucleotide sequence ID" value="NZ_BIFQ01000001.1"/>
</dbReference>
<evidence type="ECO:0000313" key="1">
    <source>
        <dbReference type="EMBL" id="GCE06323.1"/>
    </source>
</evidence>
<gene>
    <name evidence="1" type="ORF">KDAU_36520</name>
</gene>